<name>A0AAP0WNQ7_LIQFO</name>
<dbReference type="GO" id="GO:0005524">
    <property type="term" value="F:ATP binding"/>
    <property type="evidence" value="ECO:0007669"/>
    <property type="project" value="UniProtKB-KW"/>
</dbReference>
<evidence type="ECO:0000256" key="5">
    <source>
        <dbReference type="ARBA" id="ARBA00022840"/>
    </source>
</evidence>
<keyword evidence="3" id="KW-0547">Nucleotide-binding</keyword>
<evidence type="ECO:0000256" key="6">
    <source>
        <dbReference type="SAM" id="MobiDB-lite"/>
    </source>
</evidence>
<evidence type="ECO:0000256" key="3">
    <source>
        <dbReference type="ARBA" id="ARBA00022741"/>
    </source>
</evidence>
<reference evidence="8 9" key="1">
    <citation type="journal article" date="2024" name="Plant J.">
        <title>Genome sequences and population genomics reveal climatic adaptation and genomic divergence between two closely related sweetgum species.</title>
        <authorList>
            <person name="Xu W.Q."/>
            <person name="Ren C.Q."/>
            <person name="Zhang X.Y."/>
            <person name="Comes H.P."/>
            <person name="Liu X.H."/>
            <person name="Li Y.G."/>
            <person name="Kettle C.J."/>
            <person name="Jalonen R."/>
            <person name="Gaisberger H."/>
            <person name="Ma Y.Z."/>
            <person name="Qiu Y.X."/>
        </authorList>
    </citation>
    <scope>NUCLEOTIDE SEQUENCE [LARGE SCALE GENOMIC DNA]</scope>
    <source>
        <strain evidence="8">Hangzhou</strain>
    </source>
</reference>
<dbReference type="Pfam" id="PF08544">
    <property type="entry name" value="GHMP_kinases_C"/>
    <property type="match status" value="1"/>
</dbReference>
<evidence type="ECO:0000259" key="7">
    <source>
        <dbReference type="Pfam" id="PF08544"/>
    </source>
</evidence>
<feature type="compositionally biased region" description="Low complexity" evidence="6">
    <location>
        <begin position="1"/>
        <end position="17"/>
    </location>
</feature>
<dbReference type="Gene3D" id="3.30.70.890">
    <property type="entry name" value="GHMP kinase, C-terminal domain"/>
    <property type="match status" value="1"/>
</dbReference>
<dbReference type="GO" id="GO:0004631">
    <property type="term" value="F:phosphomevalonate kinase activity"/>
    <property type="evidence" value="ECO:0007669"/>
    <property type="project" value="TreeGrafter"/>
</dbReference>
<keyword evidence="4" id="KW-0418">Kinase</keyword>
<comment type="caution">
    <text evidence="8">The sequence shown here is derived from an EMBL/GenBank/DDBJ whole genome shotgun (WGS) entry which is preliminary data.</text>
</comment>
<dbReference type="InterPro" id="IPR035102">
    <property type="entry name" value="Phosphomevalonate_kinase"/>
</dbReference>
<comment type="pathway">
    <text evidence="1">Isoprenoid biosynthesis; isopentenyl diphosphate biosynthesis via mevalonate pathway.</text>
</comment>
<feature type="region of interest" description="Disordered" evidence="6">
    <location>
        <begin position="1"/>
        <end position="27"/>
    </location>
</feature>
<proteinExistence type="predicted"/>
<feature type="domain" description="GHMP kinase C-terminal" evidence="7">
    <location>
        <begin position="111"/>
        <end position="172"/>
    </location>
</feature>
<dbReference type="InterPro" id="IPR036554">
    <property type="entry name" value="GHMP_kinase_C_sf"/>
</dbReference>
<sequence length="208" mass="22349">MTLLLGEPGTGGSSTPSMVGAVKKWQKSDPQKSLETWRKLSEANAALESQLNMLSKLAEEQWDAYKCVINSCAMHRSQKWMEHATEPSQQGVIKALLGARDAMLGIRCHMRQMGEAAGIPIEPESQTRLLDATMDMEGVLLAGVPGAGGFDAVFAVTLGDSSSNVIKAWSSHNVLALLVREDPHGVCLENGDPRAKEITSAISPVHVE</sequence>
<dbReference type="InterPro" id="IPR013750">
    <property type="entry name" value="GHMP_kinase_C_dom"/>
</dbReference>
<keyword evidence="9" id="KW-1185">Reference proteome</keyword>
<dbReference type="EMBL" id="JBBPBK010000011">
    <property type="protein sequence ID" value="KAK9275077.1"/>
    <property type="molecule type" value="Genomic_DNA"/>
</dbReference>
<keyword evidence="5" id="KW-0067">ATP-binding</keyword>
<protein>
    <recommendedName>
        <fullName evidence="7">GHMP kinase C-terminal domain-containing protein</fullName>
    </recommendedName>
</protein>
<keyword evidence="2" id="KW-0808">Transferase</keyword>
<dbReference type="PANTHER" id="PTHR31814:SF2">
    <property type="entry name" value="PHOSPHOMEVALONATE KINASE"/>
    <property type="match status" value="1"/>
</dbReference>
<dbReference type="AlphaFoldDB" id="A0AAP0WNQ7"/>
<dbReference type="Proteomes" id="UP001415857">
    <property type="component" value="Unassembled WGS sequence"/>
</dbReference>
<dbReference type="GO" id="GO:0010142">
    <property type="term" value="P:farnesyl diphosphate biosynthetic process, mevalonate pathway"/>
    <property type="evidence" value="ECO:0007669"/>
    <property type="project" value="TreeGrafter"/>
</dbReference>
<evidence type="ECO:0000256" key="4">
    <source>
        <dbReference type="ARBA" id="ARBA00022777"/>
    </source>
</evidence>
<accession>A0AAP0WNQ7</accession>
<evidence type="ECO:0000256" key="1">
    <source>
        <dbReference type="ARBA" id="ARBA00005092"/>
    </source>
</evidence>
<dbReference type="PANTHER" id="PTHR31814">
    <property type="match status" value="1"/>
</dbReference>
<evidence type="ECO:0000313" key="9">
    <source>
        <dbReference type="Proteomes" id="UP001415857"/>
    </source>
</evidence>
<dbReference type="GO" id="GO:0005777">
    <property type="term" value="C:peroxisome"/>
    <property type="evidence" value="ECO:0007669"/>
    <property type="project" value="TreeGrafter"/>
</dbReference>
<evidence type="ECO:0000313" key="8">
    <source>
        <dbReference type="EMBL" id="KAK9275077.1"/>
    </source>
</evidence>
<evidence type="ECO:0000256" key="2">
    <source>
        <dbReference type="ARBA" id="ARBA00022679"/>
    </source>
</evidence>
<dbReference type="GO" id="GO:0019287">
    <property type="term" value="P:isopentenyl diphosphate biosynthetic process, mevalonate pathway"/>
    <property type="evidence" value="ECO:0007669"/>
    <property type="project" value="TreeGrafter"/>
</dbReference>
<organism evidence="8 9">
    <name type="scientific">Liquidambar formosana</name>
    <name type="common">Formosan gum</name>
    <dbReference type="NCBI Taxonomy" id="63359"/>
    <lineage>
        <taxon>Eukaryota</taxon>
        <taxon>Viridiplantae</taxon>
        <taxon>Streptophyta</taxon>
        <taxon>Embryophyta</taxon>
        <taxon>Tracheophyta</taxon>
        <taxon>Spermatophyta</taxon>
        <taxon>Magnoliopsida</taxon>
        <taxon>eudicotyledons</taxon>
        <taxon>Gunneridae</taxon>
        <taxon>Pentapetalae</taxon>
        <taxon>Saxifragales</taxon>
        <taxon>Altingiaceae</taxon>
        <taxon>Liquidambar</taxon>
    </lineage>
</organism>
<gene>
    <name evidence="8" type="ORF">L1049_022336</name>
</gene>